<dbReference type="Pfam" id="PF01121">
    <property type="entry name" value="CoaE"/>
    <property type="match status" value="1"/>
</dbReference>
<dbReference type="GO" id="GO:0004140">
    <property type="term" value="F:dephospho-CoA kinase activity"/>
    <property type="evidence" value="ECO:0007669"/>
    <property type="project" value="UniProtKB-UniRule"/>
</dbReference>
<dbReference type="InterPro" id="IPR001977">
    <property type="entry name" value="Depp_CoAkinase"/>
</dbReference>
<comment type="similarity">
    <text evidence="1 5">Belongs to the CoaE family.</text>
</comment>
<dbReference type="Gene3D" id="3.40.50.300">
    <property type="entry name" value="P-loop containing nucleotide triphosphate hydrolases"/>
    <property type="match status" value="1"/>
</dbReference>
<protein>
    <recommendedName>
        <fullName evidence="5 6">Dephospho-CoA kinase</fullName>
        <ecNumber evidence="5 6">2.7.1.24</ecNumber>
    </recommendedName>
    <alternativeName>
        <fullName evidence="5">Dephosphocoenzyme A kinase</fullName>
    </alternativeName>
</protein>
<keyword evidence="5 7" id="KW-0808">Transferase</keyword>
<dbReference type="EMBL" id="AGRW01000052">
    <property type="protein sequence ID" value="EIC01025.1"/>
    <property type="molecule type" value="Genomic_DNA"/>
</dbReference>
<dbReference type="PROSITE" id="PS51219">
    <property type="entry name" value="DPCK"/>
    <property type="match status" value="1"/>
</dbReference>
<dbReference type="eggNOG" id="COG0237">
    <property type="taxonomic scope" value="Bacteria"/>
</dbReference>
<dbReference type="NCBIfam" id="TIGR00152">
    <property type="entry name" value="dephospho-CoA kinase"/>
    <property type="match status" value="1"/>
</dbReference>
<evidence type="ECO:0000313" key="8">
    <source>
        <dbReference type="Proteomes" id="UP000003571"/>
    </source>
</evidence>
<evidence type="ECO:0000256" key="6">
    <source>
        <dbReference type="NCBIfam" id="TIGR00152"/>
    </source>
</evidence>
<comment type="caution">
    <text evidence="7">The sequence shown here is derived from an EMBL/GenBank/DDBJ whole genome shotgun (WGS) entry which is preliminary data.</text>
</comment>
<dbReference type="HAMAP" id="MF_00376">
    <property type="entry name" value="Dephospho_CoA_kinase"/>
    <property type="match status" value="1"/>
</dbReference>
<dbReference type="UniPathway" id="UPA00241">
    <property type="reaction ID" value="UER00356"/>
</dbReference>
<dbReference type="AlphaFoldDB" id="H7EMW1"/>
<dbReference type="CDD" id="cd02022">
    <property type="entry name" value="DPCK"/>
    <property type="match status" value="1"/>
</dbReference>
<keyword evidence="8" id="KW-1185">Reference proteome</keyword>
<evidence type="ECO:0000256" key="5">
    <source>
        <dbReference type="HAMAP-Rule" id="MF_00376"/>
    </source>
</evidence>
<keyword evidence="4 5" id="KW-0173">Coenzyme A biosynthesis</keyword>
<comment type="pathway">
    <text evidence="5">Cofactor biosynthesis; coenzyme A biosynthesis; CoA from (R)-pantothenate: step 5/5.</text>
</comment>
<keyword evidence="3 5" id="KW-0067">ATP-binding</keyword>
<dbReference type="GO" id="GO:0015937">
    <property type="term" value="P:coenzyme A biosynthetic process"/>
    <property type="evidence" value="ECO:0007669"/>
    <property type="project" value="UniProtKB-UniRule"/>
</dbReference>
<comment type="function">
    <text evidence="5">Catalyzes the phosphorylation of the 3'-hydroxyl group of dephosphocoenzyme A to form coenzyme A.</text>
</comment>
<evidence type="ECO:0000256" key="3">
    <source>
        <dbReference type="ARBA" id="ARBA00022840"/>
    </source>
</evidence>
<dbReference type="SUPFAM" id="SSF52540">
    <property type="entry name" value="P-loop containing nucleoside triphosphate hydrolases"/>
    <property type="match status" value="1"/>
</dbReference>
<evidence type="ECO:0000313" key="7">
    <source>
        <dbReference type="EMBL" id="EIC01025.1"/>
    </source>
</evidence>
<organism evidence="7 8">
    <name type="scientific">Treponema saccharophilum DSM 2985</name>
    <dbReference type="NCBI Taxonomy" id="907348"/>
    <lineage>
        <taxon>Bacteria</taxon>
        <taxon>Pseudomonadati</taxon>
        <taxon>Spirochaetota</taxon>
        <taxon>Spirochaetia</taxon>
        <taxon>Spirochaetales</taxon>
        <taxon>Treponemataceae</taxon>
        <taxon>Treponema</taxon>
    </lineage>
</organism>
<accession>H7EMW1</accession>
<dbReference type="GO" id="GO:0005737">
    <property type="term" value="C:cytoplasm"/>
    <property type="evidence" value="ECO:0007669"/>
    <property type="project" value="UniProtKB-SubCell"/>
</dbReference>
<dbReference type="Proteomes" id="UP000003571">
    <property type="component" value="Unassembled WGS sequence"/>
</dbReference>
<keyword evidence="2 5" id="KW-0547">Nucleotide-binding</keyword>
<dbReference type="PATRIC" id="fig|907348.3.peg.2265"/>
<comment type="catalytic activity">
    <reaction evidence="5">
        <text>3'-dephospho-CoA + ATP = ADP + CoA + H(+)</text>
        <dbReference type="Rhea" id="RHEA:18245"/>
        <dbReference type="ChEBI" id="CHEBI:15378"/>
        <dbReference type="ChEBI" id="CHEBI:30616"/>
        <dbReference type="ChEBI" id="CHEBI:57287"/>
        <dbReference type="ChEBI" id="CHEBI:57328"/>
        <dbReference type="ChEBI" id="CHEBI:456216"/>
        <dbReference type="EC" id="2.7.1.24"/>
    </reaction>
</comment>
<keyword evidence="5" id="KW-0963">Cytoplasm</keyword>
<gene>
    <name evidence="5" type="primary">coaE</name>
    <name evidence="7" type="ORF">TresaDRAFT_0850</name>
</gene>
<dbReference type="OrthoDB" id="359604at2"/>
<name>H7EMW1_9SPIR</name>
<keyword evidence="5 7" id="KW-0418">Kinase</keyword>
<sequence length="215" mass="23820">MGGIPLILCVTGKMAAGKNAASEILSAKGFAAVDADSVVHEILGDSSVVERIVGEFSADAEKRGIRLVRPDGSLDRRSLGALVFSEKAFLSRQEAIVLPEVDRRLRAFASGCRARGQDAVINATVLHKIGCIAECDAVIFVDAPFFVRLLRARRRDALPFRRILARFWAQRNLFSKYKKSNADTYRVKNTGDLRVLERNIAECMEKIERAKRGEK</sequence>
<evidence type="ECO:0000256" key="4">
    <source>
        <dbReference type="ARBA" id="ARBA00022993"/>
    </source>
</evidence>
<evidence type="ECO:0000256" key="2">
    <source>
        <dbReference type="ARBA" id="ARBA00022741"/>
    </source>
</evidence>
<proteinExistence type="inferred from homology"/>
<dbReference type="RefSeq" id="WP_002705744.1">
    <property type="nucleotide sequence ID" value="NZ_AGRW01000052.1"/>
</dbReference>
<evidence type="ECO:0000256" key="1">
    <source>
        <dbReference type="ARBA" id="ARBA00009018"/>
    </source>
</evidence>
<comment type="subcellular location">
    <subcellularLocation>
        <location evidence="5">Cytoplasm</location>
    </subcellularLocation>
</comment>
<dbReference type="EC" id="2.7.1.24" evidence="5 6"/>
<feature type="binding site" evidence="5">
    <location>
        <begin position="15"/>
        <end position="20"/>
    </location>
    <ligand>
        <name>ATP</name>
        <dbReference type="ChEBI" id="CHEBI:30616"/>
    </ligand>
</feature>
<dbReference type="STRING" id="907348.TresaDRAFT_0850"/>
<reference evidence="7 8" key="1">
    <citation type="submission" date="2011-09" db="EMBL/GenBank/DDBJ databases">
        <title>The draft genome of Treponema saccharophilum DSM 2985.</title>
        <authorList>
            <consortium name="US DOE Joint Genome Institute (JGI-PGF)"/>
            <person name="Lucas S."/>
            <person name="Copeland A."/>
            <person name="Lapidus A."/>
            <person name="Glavina del Rio T."/>
            <person name="Dalin E."/>
            <person name="Tice H."/>
            <person name="Bruce D."/>
            <person name="Goodwin L."/>
            <person name="Pitluck S."/>
            <person name="Peters L."/>
            <person name="Kyrpides N."/>
            <person name="Mavromatis K."/>
            <person name="Ivanova N."/>
            <person name="Markowitz V."/>
            <person name="Cheng J.-F."/>
            <person name="Hugenholtz P."/>
            <person name="Woyke T."/>
            <person name="Wu D."/>
            <person name="Gronow S."/>
            <person name="Wellnitz S."/>
            <person name="Brambilla E."/>
            <person name="Klenk H.-P."/>
            <person name="Eisen J.A."/>
        </authorList>
    </citation>
    <scope>NUCLEOTIDE SEQUENCE [LARGE SCALE GENOMIC DNA]</scope>
    <source>
        <strain evidence="7 8">DSM 2985</strain>
    </source>
</reference>
<dbReference type="InterPro" id="IPR027417">
    <property type="entry name" value="P-loop_NTPase"/>
</dbReference>
<dbReference type="GO" id="GO:0005524">
    <property type="term" value="F:ATP binding"/>
    <property type="evidence" value="ECO:0007669"/>
    <property type="project" value="UniProtKB-UniRule"/>
</dbReference>